<dbReference type="GO" id="GO:0016787">
    <property type="term" value="F:hydrolase activity"/>
    <property type="evidence" value="ECO:0007669"/>
    <property type="project" value="UniProtKB-KW"/>
</dbReference>
<dbReference type="EMBL" id="KB822715">
    <property type="protein sequence ID" value="ETN44379.1"/>
    <property type="molecule type" value="Genomic_DNA"/>
</dbReference>
<dbReference type="CDD" id="cd18793">
    <property type="entry name" value="SF2_C_SNF"/>
    <property type="match status" value="1"/>
</dbReference>
<evidence type="ECO:0000313" key="8">
    <source>
        <dbReference type="Proteomes" id="UP000030752"/>
    </source>
</evidence>
<evidence type="ECO:0000256" key="3">
    <source>
        <dbReference type="ARBA" id="ARBA00022840"/>
    </source>
</evidence>
<dbReference type="PROSITE" id="PS51192">
    <property type="entry name" value="HELICASE_ATP_BIND_1"/>
    <property type="match status" value="1"/>
</dbReference>
<dbReference type="GO" id="GO:0005524">
    <property type="term" value="F:ATP binding"/>
    <property type="evidence" value="ECO:0007669"/>
    <property type="project" value="UniProtKB-KW"/>
</dbReference>
<dbReference type="Gene3D" id="3.40.50.300">
    <property type="entry name" value="P-loop containing nucleotide triphosphate hydrolases"/>
    <property type="match status" value="1"/>
</dbReference>
<dbReference type="Proteomes" id="UP000030752">
    <property type="component" value="Unassembled WGS sequence"/>
</dbReference>
<dbReference type="Pfam" id="PF00271">
    <property type="entry name" value="Helicase_C"/>
    <property type="match status" value="1"/>
</dbReference>
<feature type="region of interest" description="Disordered" evidence="4">
    <location>
        <begin position="35"/>
        <end position="108"/>
    </location>
</feature>
<dbReference type="AlphaFoldDB" id="W2S910"/>
<feature type="domain" description="Helicase ATP-binding" evidence="5">
    <location>
        <begin position="418"/>
        <end position="604"/>
    </location>
</feature>
<evidence type="ECO:0000256" key="1">
    <source>
        <dbReference type="ARBA" id="ARBA00022741"/>
    </source>
</evidence>
<dbReference type="InterPro" id="IPR038718">
    <property type="entry name" value="SNF2-like_sf"/>
</dbReference>
<keyword evidence="2" id="KW-0378">Hydrolase</keyword>
<dbReference type="GO" id="GO:0005634">
    <property type="term" value="C:nucleus"/>
    <property type="evidence" value="ECO:0007669"/>
    <property type="project" value="TreeGrafter"/>
</dbReference>
<dbReference type="SUPFAM" id="SSF52540">
    <property type="entry name" value="P-loop containing nucleoside triphosphate hydrolases"/>
    <property type="match status" value="2"/>
</dbReference>
<dbReference type="GO" id="GO:0006281">
    <property type="term" value="P:DNA repair"/>
    <property type="evidence" value="ECO:0007669"/>
    <property type="project" value="TreeGrafter"/>
</dbReference>
<dbReference type="InterPro" id="IPR049730">
    <property type="entry name" value="SNF2/RAD54-like_C"/>
</dbReference>
<evidence type="ECO:0000259" key="6">
    <source>
        <dbReference type="PROSITE" id="PS51194"/>
    </source>
</evidence>
<feature type="region of interest" description="Disordered" evidence="4">
    <location>
        <begin position="844"/>
        <end position="863"/>
    </location>
</feature>
<dbReference type="InterPro" id="IPR000330">
    <property type="entry name" value="SNF2_N"/>
</dbReference>
<dbReference type="GO" id="GO:0008094">
    <property type="term" value="F:ATP-dependent activity, acting on DNA"/>
    <property type="evidence" value="ECO:0007669"/>
    <property type="project" value="TreeGrafter"/>
</dbReference>
<gene>
    <name evidence="7" type="ORF">HMPREF1541_10559</name>
</gene>
<feature type="domain" description="Helicase C-terminal" evidence="6">
    <location>
        <begin position="870"/>
        <end position="1038"/>
    </location>
</feature>
<accession>W2S910</accession>
<sequence length="1052" mass="117935">MAPDGTTGIEFASAQDKLGFTGSSATNGAVDYIARSESDHLNHPDSPPVLQRENSSNIGKHMLEGVYSVEARTEQPRKKVKTDNESTEASSYQHQKFNSSGTGIVGEYMNPAKDADAADKPTLMPAGIVDLTNDDEDDDELQVIGTNTVVEKQVCYGALYANVDAHLVPKPKGSMTGFGGAGKDQWPLIPCTLRRPTEATRDTIVQVIDPHGKYFANVEHKLAKVLAPALNIFPGFRVVVRLLNRRHHPGEWHHQPCSQTMKVTLVFYGRKYDAEKIGRMFGQENLWFINTSFKEPGIEMLNPQKMRNVRQTLQQQQARPAVARSVTYDTVSPEEAEQTVAKIFNHYASEKIAETEPANTVLTSLLPHQKQALTFMLRHESRRTFGEDASGNSTLWHKKHHKSGAVYYEEAVSQMTCATEPPQVYGGLLADVMGLGKTLESLTLIAATTAEASEYAKTPMVRSHEDKIDFRAYTKGTLIVCPMSTVANWENQIKEHLDGGSITWYTHHGSNRIRNPYELCKFDIVITTYGTLQSESRQGKDNALRSLKWFRVVLDEAHTIRESSAQQSQACFQLEAQRRWCLTGTPIQNKLADLGSLCQFLRLWPYDTAQNFSYYIGKRAADGDPSFLLKLRIFIDSFTLRRLRDQISLPPKQDVRQGIKFSEAELKLHTFFRERARIAVHEMTKDKESKKQNLQVSVLQGITTLRLISAHGRDLLREADLKDYKGAAADEPIDLDDGDPIKTINTLEAYNMFKMMSDADFDICRNCERAIAGDSPSAEAEDDTRPRAYILPCRDLLCYDCFKVQKGLYDAQADQTEIQCPFCSSITASQYIPIEGSVSDTIERLQESREPTPAGEKSTYSGPHSKTRALIEDIHTMTNESKELEAKGEQPLKCVVFSEFTSHLTLIARALEDGGFRCGRIDGSMSLPKRKKVLNELDNDASMTVLLASVKAAGQGLNLTAASRVFIMEPLWNPAAEAQAVDRVYRIGQTRPVVVKRYFMEDSIETVIMELAGKKQALADVSLNRNHKALNKKEQREQHYNAIRALFEVKKR</sequence>
<dbReference type="GeneID" id="19977898"/>
<dbReference type="InterPro" id="IPR001650">
    <property type="entry name" value="Helicase_C-like"/>
</dbReference>
<proteinExistence type="predicted"/>
<dbReference type="PANTHER" id="PTHR45626:SF52">
    <property type="entry name" value="SINGLE-STRANDED DNA-DEPENDENT ATPASE (EUROFUNG)"/>
    <property type="match status" value="1"/>
</dbReference>
<dbReference type="RefSeq" id="XP_008713452.1">
    <property type="nucleotide sequence ID" value="XM_008715230.1"/>
</dbReference>
<dbReference type="Gene3D" id="3.40.50.10810">
    <property type="entry name" value="Tandem AAA-ATPase domain"/>
    <property type="match status" value="1"/>
</dbReference>
<feature type="compositionally biased region" description="Basic and acidic residues" evidence="4">
    <location>
        <begin position="71"/>
        <end position="84"/>
    </location>
</feature>
<dbReference type="InterPro" id="IPR014001">
    <property type="entry name" value="Helicase_ATP-bd"/>
</dbReference>
<feature type="compositionally biased region" description="Polar residues" evidence="4">
    <location>
        <begin position="87"/>
        <end position="102"/>
    </location>
</feature>
<keyword evidence="3" id="KW-0067">ATP-binding</keyword>
<dbReference type="InterPro" id="IPR050628">
    <property type="entry name" value="SNF2_RAD54_helicase_TF"/>
</dbReference>
<dbReference type="SMART" id="SM00487">
    <property type="entry name" value="DEXDc"/>
    <property type="match status" value="1"/>
</dbReference>
<protein>
    <submittedName>
        <fullName evidence="7">Uncharacterized protein</fullName>
    </submittedName>
</protein>
<evidence type="ECO:0000259" key="5">
    <source>
        <dbReference type="PROSITE" id="PS51192"/>
    </source>
</evidence>
<keyword evidence="8" id="KW-1185">Reference proteome</keyword>
<evidence type="ECO:0000256" key="2">
    <source>
        <dbReference type="ARBA" id="ARBA00022801"/>
    </source>
</evidence>
<organism evidence="7 8">
    <name type="scientific">Cyphellophora europaea (strain CBS 101466)</name>
    <name type="common">Phialophora europaea</name>
    <dbReference type="NCBI Taxonomy" id="1220924"/>
    <lineage>
        <taxon>Eukaryota</taxon>
        <taxon>Fungi</taxon>
        <taxon>Dikarya</taxon>
        <taxon>Ascomycota</taxon>
        <taxon>Pezizomycotina</taxon>
        <taxon>Eurotiomycetes</taxon>
        <taxon>Chaetothyriomycetidae</taxon>
        <taxon>Chaetothyriales</taxon>
        <taxon>Cyphellophoraceae</taxon>
        <taxon>Cyphellophora</taxon>
    </lineage>
</organism>
<dbReference type="PROSITE" id="PS51194">
    <property type="entry name" value="HELICASE_CTER"/>
    <property type="match status" value="1"/>
</dbReference>
<dbReference type="InParanoid" id="W2S910"/>
<evidence type="ECO:0000313" key="7">
    <source>
        <dbReference type="EMBL" id="ETN44379.1"/>
    </source>
</evidence>
<reference evidence="7 8" key="1">
    <citation type="submission" date="2013-03" db="EMBL/GenBank/DDBJ databases">
        <title>The Genome Sequence of Phialophora europaea CBS 101466.</title>
        <authorList>
            <consortium name="The Broad Institute Genomics Platform"/>
            <person name="Cuomo C."/>
            <person name="de Hoog S."/>
            <person name="Gorbushina A."/>
            <person name="Walker B."/>
            <person name="Young S.K."/>
            <person name="Zeng Q."/>
            <person name="Gargeya S."/>
            <person name="Fitzgerald M."/>
            <person name="Haas B."/>
            <person name="Abouelleil A."/>
            <person name="Allen A.W."/>
            <person name="Alvarado L."/>
            <person name="Arachchi H.M."/>
            <person name="Berlin A.M."/>
            <person name="Chapman S.B."/>
            <person name="Gainer-Dewar J."/>
            <person name="Goldberg J."/>
            <person name="Griggs A."/>
            <person name="Gujja S."/>
            <person name="Hansen M."/>
            <person name="Howarth C."/>
            <person name="Imamovic A."/>
            <person name="Ireland A."/>
            <person name="Larimer J."/>
            <person name="McCowan C."/>
            <person name="Murphy C."/>
            <person name="Pearson M."/>
            <person name="Poon T.W."/>
            <person name="Priest M."/>
            <person name="Roberts A."/>
            <person name="Saif S."/>
            <person name="Shea T."/>
            <person name="Sisk P."/>
            <person name="Sykes S."/>
            <person name="Wortman J."/>
            <person name="Nusbaum C."/>
            <person name="Birren B."/>
        </authorList>
    </citation>
    <scope>NUCLEOTIDE SEQUENCE [LARGE SCALE GENOMIC DNA]</scope>
    <source>
        <strain evidence="7 8">CBS 101466</strain>
    </source>
</reference>
<dbReference type="OrthoDB" id="448448at2759"/>
<dbReference type="VEuPathDB" id="FungiDB:HMPREF1541_10559"/>
<dbReference type="InterPro" id="IPR027417">
    <property type="entry name" value="P-loop_NTPase"/>
</dbReference>
<dbReference type="eggNOG" id="KOG1001">
    <property type="taxonomic scope" value="Eukaryota"/>
</dbReference>
<dbReference type="Pfam" id="PF00176">
    <property type="entry name" value="SNF2-rel_dom"/>
    <property type="match status" value="1"/>
</dbReference>
<dbReference type="SMART" id="SM00490">
    <property type="entry name" value="HELICc"/>
    <property type="match status" value="1"/>
</dbReference>
<name>W2S910_CYPE1</name>
<dbReference type="HOGENOM" id="CLU_000315_2_7_1"/>
<evidence type="ECO:0000256" key="4">
    <source>
        <dbReference type="SAM" id="MobiDB-lite"/>
    </source>
</evidence>
<dbReference type="STRING" id="1220924.W2S910"/>
<dbReference type="CDD" id="cd18008">
    <property type="entry name" value="DEXDc_SHPRH-like"/>
    <property type="match status" value="1"/>
</dbReference>
<keyword evidence="1" id="KW-0547">Nucleotide-binding</keyword>
<dbReference type="PANTHER" id="PTHR45626">
    <property type="entry name" value="TRANSCRIPTION TERMINATION FACTOR 2-RELATED"/>
    <property type="match status" value="1"/>
</dbReference>